<reference evidence="1 2" key="2">
    <citation type="journal article" date="2011" name="J. Bacteriol.">
        <title>Complete genome sequence of Burkholderia rhizoxinica, an endosymbiont of Rhizopus microsporus.</title>
        <authorList>
            <person name="Lackner G."/>
            <person name="Moebius N."/>
            <person name="Partida-Martinez L."/>
            <person name="Hertweck C."/>
        </authorList>
    </citation>
    <scope>NUCLEOTIDE SEQUENCE [LARGE SCALE GENOMIC DNA]</scope>
    <source>
        <strain evidence="2">DSM 19002 / CIP 109453 / HKI 454</strain>
        <plasmid evidence="1 2">pBRH02</plasmid>
    </source>
</reference>
<reference key="1">
    <citation type="submission" date="2010-09" db="EMBL/GenBank/DDBJ databases">
        <title>Complete genome sequence of Burkholderia rhizoxinica, the endosymbiont of the phytopathogenic fungus Rhizopus microsporus.</title>
        <authorList>
            <person name="Lackner G."/>
            <person name="Moebius N."/>
            <person name="Partida-Martinez L.P."/>
            <person name="Hertweck C."/>
        </authorList>
    </citation>
    <scope>NUCLEOTIDE SEQUENCE</scope>
    <source>
        <strain>HKI 454</strain>
    </source>
</reference>
<accession>E5AW35</accession>
<dbReference type="AlphaFoldDB" id="E5AW35"/>
<dbReference type="KEGG" id="brh:RBRH_04299"/>
<evidence type="ECO:0000313" key="2">
    <source>
        <dbReference type="Proteomes" id="UP000007437"/>
    </source>
</evidence>
<keyword evidence="1" id="KW-0614">Plasmid</keyword>
<organism evidence="1 2">
    <name type="scientific">Mycetohabitans rhizoxinica (strain DSM 19002 / CIP 109453 / HKI 454)</name>
    <name type="common">Paraburkholderia rhizoxinica</name>
    <dbReference type="NCBI Taxonomy" id="882378"/>
    <lineage>
        <taxon>Bacteria</taxon>
        <taxon>Pseudomonadati</taxon>
        <taxon>Pseudomonadota</taxon>
        <taxon>Betaproteobacteria</taxon>
        <taxon>Burkholderiales</taxon>
        <taxon>Burkholderiaceae</taxon>
        <taxon>Mycetohabitans</taxon>
    </lineage>
</organism>
<protein>
    <submittedName>
        <fullName evidence="1">Uncharacterized protein</fullName>
    </submittedName>
</protein>
<dbReference type="HOGENOM" id="CLU_1657549_0_0_4"/>
<geneLocation type="plasmid" evidence="1 2">
    <name>pBRH02</name>
</geneLocation>
<proteinExistence type="predicted"/>
<sequence length="159" mass="17368">MLRRIGGAFALAYNAQRMSFKVLIFDHTQYAMSPVVWDSPICYLNELEAGNTAQTGAGPLMRESRCTNDPTSVGLWLDYEQVFRQRGFARVDIIKITGNGGGAQALKACLSMGRRLASAASVRLTSRRLPVMAAVLKRLRRLSCTGQRFASVATAGPIL</sequence>
<gene>
    <name evidence="1" type="ordered locus">RBRH_04299</name>
</gene>
<dbReference type="EMBL" id="FR687361">
    <property type="protein sequence ID" value="CBW77337.1"/>
    <property type="molecule type" value="Genomic_DNA"/>
</dbReference>
<dbReference type="Proteomes" id="UP000007437">
    <property type="component" value="Plasmid pBRH02"/>
</dbReference>
<name>E5AW35_MYCRK</name>
<evidence type="ECO:0000313" key="1">
    <source>
        <dbReference type="EMBL" id="CBW77337.1"/>
    </source>
</evidence>